<dbReference type="Pfam" id="PF22461">
    <property type="entry name" value="SLBB_2"/>
    <property type="match status" value="1"/>
</dbReference>
<protein>
    <submittedName>
        <fullName evidence="18">Sugar transporter</fullName>
    </submittedName>
</protein>
<keyword evidence="6 15" id="KW-0812">Transmembrane</keyword>
<feature type="domain" description="SLBB" evidence="17">
    <location>
        <begin position="147"/>
        <end position="227"/>
    </location>
</feature>
<dbReference type="InterPro" id="IPR054765">
    <property type="entry name" value="SLBB_dom"/>
</dbReference>
<evidence type="ECO:0000256" key="5">
    <source>
        <dbReference type="ARBA" id="ARBA00022597"/>
    </source>
</evidence>
<dbReference type="GO" id="GO:0009279">
    <property type="term" value="C:cell outer membrane"/>
    <property type="evidence" value="ECO:0007669"/>
    <property type="project" value="UniProtKB-SubCell"/>
</dbReference>
<keyword evidence="12" id="KW-0564">Palmitate</keyword>
<feature type="domain" description="Polysaccharide export protein N-terminal" evidence="16">
    <location>
        <begin position="44"/>
        <end position="143"/>
    </location>
</feature>
<keyword evidence="3" id="KW-0813">Transport</keyword>
<evidence type="ECO:0000259" key="17">
    <source>
        <dbReference type="Pfam" id="PF22461"/>
    </source>
</evidence>
<evidence type="ECO:0000256" key="7">
    <source>
        <dbReference type="ARBA" id="ARBA00022729"/>
    </source>
</evidence>
<evidence type="ECO:0000256" key="6">
    <source>
        <dbReference type="ARBA" id="ARBA00022692"/>
    </source>
</evidence>
<dbReference type="GO" id="GO:0015288">
    <property type="term" value="F:porin activity"/>
    <property type="evidence" value="ECO:0007669"/>
    <property type="project" value="UniProtKB-KW"/>
</dbReference>
<comment type="similarity">
    <text evidence="2">Belongs to the BexD/CtrA/VexA family.</text>
</comment>
<keyword evidence="9" id="KW-0406">Ion transport</keyword>
<dbReference type="OrthoDB" id="662756at2"/>
<dbReference type="GO" id="GO:0006811">
    <property type="term" value="P:monoatomic ion transport"/>
    <property type="evidence" value="ECO:0007669"/>
    <property type="project" value="UniProtKB-KW"/>
</dbReference>
<reference evidence="18 19" key="1">
    <citation type="submission" date="2014-07" db="EMBL/GenBank/DDBJ databases">
        <authorList>
            <person name="McCorrison J."/>
            <person name="Sanka R."/>
            <person name="Torralba M."/>
            <person name="Gillis M."/>
            <person name="Haft D.H."/>
            <person name="Methe B."/>
            <person name="Sutton G."/>
            <person name="Nelson K.E."/>
        </authorList>
    </citation>
    <scope>NUCLEOTIDE SEQUENCE [LARGE SCALE GENOMIC DNA]</scope>
    <source>
        <strain evidence="18 19">S9-PR14</strain>
    </source>
</reference>
<dbReference type="EMBL" id="JRPQ01000047">
    <property type="protein sequence ID" value="KGI22870.1"/>
    <property type="molecule type" value="Genomic_DNA"/>
</dbReference>
<dbReference type="InterPro" id="IPR003715">
    <property type="entry name" value="Poly_export_N"/>
</dbReference>
<sequence>MKNFLVSVITLCVILLLGSCASGKKVPYFQNIDEISLAGSKGLYDAKIMPKDMLTITVSTTDPAAAAPFNLSVGSSVGGQGQLSNGAGNLQGYLVDNDGNINFPVIGRLHVQGLTKTQCQDLVHKKLLPYMAATENPIVTVRMSSYRVTVIGEVTSPGVIPVSTEKMSVIEALAQAGDLTIYGKRNNIMLIREDETGQKSMVRLNLNDANLLNSPYYYLQQNDILYVEPNNVKARNSGIGPSTSLWFSFVGIVTSMASFLFSVLR</sequence>
<organism evidence="18 19">
    <name type="scientific">Hoylesella timonensis S9-PR14</name>
    <dbReference type="NCBI Taxonomy" id="1401062"/>
    <lineage>
        <taxon>Bacteria</taxon>
        <taxon>Pseudomonadati</taxon>
        <taxon>Bacteroidota</taxon>
        <taxon>Bacteroidia</taxon>
        <taxon>Bacteroidales</taxon>
        <taxon>Prevotellaceae</taxon>
        <taxon>Hoylesella</taxon>
    </lineage>
</organism>
<dbReference type="Pfam" id="PF02563">
    <property type="entry name" value="Poly_export"/>
    <property type="match status" value="1"/>
</dbReference>
<keyword evidence="11 15" id="KW-0472">Membrane</keyword>
<evidence type="ECO:0000256" key="13">
    <source>
        <dbReference type="ARBA" id="ARBA00023237"/>
    </source>
</evidence>
<feature type="transmembrane region" description="Helical" evidence="15">
    <location>
        <begin position="245"/>
        <end position="264"/>
    </location>
</feature>
<dbReference type="GO" id="GO:0015159">
    <property type="term" value="F:polysaccharide transmembrane transporter activity"/>
    <property type="evidence" value="ECO:0007669"/>
    <property type="project" value="InterPro"/>
</dbReference>
<evidence type="ECO:0000256" key="12">
    <source>
        <dbReference type="ARBA" id="ARBA00023139"/>
    </source>
</evidence>
<evidence type="ECO:0000313" key="18">
    <source>
        <dbReference type="EMBL" id="KGI22870.1"/>
    </source>
</evidence>
<proteinExistence type="inferred from homology"/>
<accession>A0A098YT49</accession>
<dbReference type="AlphaFoldDB" id="A0A098YT49"/>
<dbReference type="Proteomes" id="UP000029723">
    <property type="component" value="Unassembled WGS sequence"/>
</dbReference>
<dbReference type="PANTHER" id="PTHR33619:SF3">
    <property type="entry name" value="POLYSACCHARIDE EXPORT PROTEIN GFCE-RELATED"/>
    <property type="match status" value="1"/>
</dbReference>
<evidence type="ECO:0000256" key="11">
    <source>
        <dbReference type="ARBA" id="ARBA00023136"/>
    </source>
</evidence>
<evidence type="ECO:0000313" key="19">
    <source>
        <dbReference type="Proteomes" id="UP000029723"/>
    </source>
</evidence>
<keyword evidence="7" id="KW-0732">Signal</keyword>
<dbReference type="RefSeq" id="WP_036926126.1">
    <property type="nucleotide sequence ID" value="NZ_JRPQ01000047.1"/>
</dbReference>
<gene>
    <name evidence="18" type="ORF">HMPREF9304_01975</name>
</gene>
<evidence type="ECO:0000256" key="14">
    <source>
        <dbReference type="ARBA" id="ARBA00023288"/>
    </source>
</evidence>
<dbReference type="Gene3D" id="3.10.560.10">
    <property type="entry name" value="Outer membrane lipoprotein wza domain like"/>
    <property type="match status" value="1"/>
</dbReference>
<evidence type="ECO:0000256" key="1">
    <source>
        <dbReference type="ARBA" id="ARBA00004571"/>
    </source>
</evidence>
<keyword evidence="13" id="KW-0998">Cell outer membrane</keyword>
<keyword evidence="4" id="KW-1134">Transmembrane beta strand</keyword>
<dbReference type="InterPro" id="IPR049712">
    <property type="entry name" value="Poly_export"/>
</dbReference>
<dbReference type="PANTHER" id="PTHR33619">
    <property type="entry name" value="POLYSACCHARIDE EXPORT PROTEIN GFCE-RELATED"/>
    <property type="match status" value="1"/>
</dbReference>
<comment type="caution">
    <text evidence="18">The sequence shown here is derived from an EMBL/GenBank/DDBJ whole genome shotgun (WGS) entry which is preliminary data.</text>
</comment>
<evidence type="ECO:0000256" key="4">
    <source>
        <dbReference type="ARBA" id="ARBA00022452"/>
    </source>
</evidence>
<comment type="subcellular location">
    <subcellularLocation>
        <location evidence="1">Cell outer membrane</location>
        <topology evidence="1">Multi-pass membrane protein</topology>
    </subcellularLocation>
</comment>
<keyword evidence="8" id="KW-0625">Polysaccharide transport</keyword>
<dbReference type="PROSITE" id="PS51257">
    <property type="entry name" value="PROKAR_LIPOPROTEIN"/>
    <property type="match status" value="1"/>
</dbReference>
<evidence type="ECO:0000256" key="3">
    <source>
        <dbReference type="ARBA" id="ARBA00022448"/>
    </source>
</evidence>
<evidence type="ECO:0000256" key="2">
    <source>
        <dbReference type="ARBA" id="ARBA00009450"/>
    </source>
</evidence>
<evidence type="ECO:0000259" key="16">
    <source>
        <dbReference type="Pfam" id="PF02563"/>
    </source>
</evidence>
<keyword evidence="5 18" id="KW-0762">Sugar transport</keyword>
<keyword evidence="14" id="KW-0449">Lipoprotein</keyword>
<evidence type="ECO:0000256" key="15">
    <source>
        <dbReference type="SAM" id="Phobius"/>
    </source>
</evidence>
<keyword evidence="10" id="KW-0626">Porin</keyword>
<keyword evidence="15" id="KW-1133">Transmembrane helix</keyword>
<evidence type="ECO:0000256" key="10">
    <source>
        <dbReference type="ARBA" id="ARBA00023114"/>
    </source>
</evidence>
<dbReference type="GO" id="GO:0046930">
    <property type="term" value="C:pore complex"/>
    <property type="evidence" value="ECO:0007669"/>
    <property type="project" value="UniProtKB-KW"/>
</dbReference>
<evidence type="ECO:0000256" key="8">
    <source>
        <dbReference type="ARBA" id="ARBA00023047"/>
    </source>
</evidence>
<evidence type="ECO:0000256" key="9">
    <source>
        <dbReference type="ARBA" id="ARBA00023065"/>
    </source>
</evidence>
<name>A0A098YT49_9BACT</name>